<dbReference type="GO" id="GO:0022857">
    <property type="term" value="F:transmembrane transporter activity"/>
    <property type="evidence" value="ECO:0007669"/>
    <property type="project" value="InterPro"/>
</dbReference>
<evidence type="ECO:0000256" key="1">
    <source>
        <dbReference type="ARBA" id="ARBA00004141"/>
    </source>
</evidence>
<dbReference type="GO" id="GO:0015798">
    <property type="term" value="P:myo-inositol transport"/>
    <property type="evidence" value="ECO:0007669"/>
    <property type="project" value="UniProtKB-ARBA"/>
</dbReference>
<dbReference type="Proteomes" id="UP000799772">
    <property type="component" value="Unassembled WGS sequence"/>
</dbReference>
<evidence type="ECO:0000256" key="9">
    <source>
        <dbReference type="SAM" id="Phobius"/>
    </source>
</evidence>
<feature type="transmembrane region" description="Helical" evidence="9">
    <location>
        <begin position="393"/>
        <end position="413"/>
    </location>
</feature>
<evidence type="ECO:0000256" key="2">
    <source>
        <dbReference type="ARBA" id="ARBA00010992"/>
    </source>
</evidence>
<dbReference type="EMBL" id="ML978128">
    <property type="protein sequence ID" value="KAF2097009.1"/>
    <property type="molecule type" value="Genomic_DNA"/>
</dbReference>
<gene>
    <name evidence="11" type="ORF">NA57DRAFT_41817</name>
</gene>
<dbReference type="PANTHER" id="PTHR48020:SF4">
    <property type="entry name" value="SYMPORT, PUTATIVE (AFU_ORTHOLOGUE AFUA_3G11790)-RELATED"/>
    <property type="match status" value="1"/>
</dbReference>
<feature type="region of interest" description="Disordered" evidence="8">
    <location>
        <begin position="1"/>
        <end position="42"/>
    </location>
</feature>
<sequence>MPKPTVEHAEDDDHHSDHESVGSDELEATETQPLRTPSREGLADDVAEFARGYNLMHKLEIFEKAAALIQSSTAIEDIPSITDEEIAALRRETERKWSQPKMLYFTILVCSIGAIEQGWAQTSMNGANLYFPREFGIGSPSPRDKLIVGLINSGIYLSTGIIGAWLSEPINRRVGRRGAIFMASWVCLISNIASALSGSWLVLLLFRVLLGVGLGIDASTVSVFAAECAPSAIRGGLAVSWQMWVAFGIFLGFVANVAVYDFPNPWRLQLAAPLLPTIPLLIMVFMSPESPAWYIKSEARYDLAFRSLCKLRNTELQAAKEVYAAYLQHQAKGIAPEAKSSFLTKMVELVSVPRIRRATIASYTVMLSQQLCGINIIAFYSSSIFVDAGFSDFGALLASCIFGFVNFVGAFPAVWTMDTLGRRSLLLLTLPFMALTMFAAGLSFSIPEDNPAHFALLATMIYLFCAEYSPGMGPVPSAYSAEVFPLSNRDVGMSLAVATANVWAAVLSLTFPRIMEALRPQGAFTLYAALNVVAVILVFFFVPETKRKSLEELDEVFSVPTRTFVRYQTTEYLPWFVRRYILRQKGAELRPLGLGGEYRQVGQEDDDDEES</sequence>
<keyword evidence="5 9" id="KW-1133">Transmembrane helix</keyword>
<dbReference type="InterPro" id="IPR020846">
    <property type="entry name" value="MFS_dom"/>
</dbReference>
<evidence type="ECO:0000256" key="6">
    <source>
        <dbReference type="ARBA" id="ARBA00023136"/>
    </source>
</evidence>
<dbReference type="InterPro" id="IPR005828">
    <property type="entry name" value="MFS_sugar_transport-like"/>
</dbReference>
<dbReference type="PRINTS" id="PR00171">
    <property type="entry name" value="SUGRTRNSPORT"/>
</dbReference>
<dbReference type="InterPro" id="IPR003663">
    <property type="entry name" value="Sugar/inositol_transpt"/>
</dbReference>
<evidence type="ECO:0000259" key="10">
    <source>
        <dbReference type="PROSITE" id="PS50850"/>
    </source>
</evidence>
<dbReference type="PROSITE" id="PS50850">
    <property type="entry name" value="MFS"/>
    <property type="match status" value="1"/>
</dbReference>
<keyword evidence="12" id="KW-1185">Reference proteome</keyword>
<evidence type="ECO:0000256" key="7">
    <source>
        <dbReference type="RuleBase" id="RU003346"/>
    </source>
</evidence>
<reference evidence="11" key="1">
    <citation type="journal article" date="2020" name="Stud. Mycol.">
        <title>101 Dothideomycetes genomes: a test case for predicting lifestyles and emergence of pathogens.</title>
        <authorList>
            <person name="Haridas S."/>
            <person name="Albert R."/>
            <person name="Binder M."/>
            <person name="Bloem J."/>
            <person name="Labutti K."/>
            <person name="Salamov A."/>
            <person name="Andreopoulos B."/>
            <person name="Baker S."/>
            <person name="Barry K."/>
            <person name="Bills G."/>
            <person name="Bluhm B."/>
            <person name="Cannon C."/>
            <person name="Castanera R."/>
            <person name="Culley D."/>
            <person name="Daum C."/>
            <person name="Ezra D."/>
            <person name="Gonzalez J."/>
            <person name="Henrissat B."/>
            <person name="Kuo A."/>
            <person name="Liang C."/>
            <person name="Lipzen A."/>
            <person name="Lutzoni F."/>
            <person name="Magnuson J."/>
            <person name="Mondo S."/>
            <person name="Nolan M."/>
            <person name="Ohm R."/>
            <person name="Pangilinan J."/>
            <person name="Park H.-J."/>
            <person name="Ramirez L."/>
            <person name="Alfaro M."/>
            <person name="Sun H."/>
            <person name="Tritt A."/>
            <person name="Yoshinaga Y."/>
            <person name="Zwiers L.-H."/>
            <person name="Turgeon B."/>
            <person name="Goodwin S."/>
            <person name="Spatafora J."/>
            <person name="Crous P."/>
            <person name="Grigoriev I."/>
        </authorList>
    </citation>
    <scope>NUCLEOTIDE SEQUENCE</scope>
    <source>
        <strain evidence="11">CBS 133067</strain>
    </source>
</reference>
<dbReference type="NCBIfam" id="TIGR00879">
    <property type="entry name" value="SP"/>
    <property type="match status" value="1"/>
</dbReference>
<dbReference type="Pfam" id="PF00083">
    <property type="entry name" value="Sugar_tr"/>
    <property type="match status" value="1"/>
</dbReference>
<evidence type="ECO:0000313" key="11">
    <source>
        <dbReference type="EMBL" id="KAF2097009.1"/>
    </source>
</evidence>
<dbReference type="OrthoDB" id="5290825at2759"/>
<evidence type="ECO:0000256" key="4">
    <source>
        <dbReference type="ARBA" id="ARBA00022692"/>
    </source>
</evidence>
<proteinExistence type="inferred from homology"/>
<dbReference type="AlphaFoldDB" id="A0A9P4IDH5"/>
<dbReference type="SUPFAM" id="SSF103473">
    <property type="entry name" value="MFS general substrate transporter"/>
    <property type="match status" value="1"/>
</dbReference>
<evidence type="ECO:0000256" key="5">
    <source>
        <dbReference type="ARBA" id="ARBA00022989"/>
    </source>
</evidence>
<evidence type="ECO:0000256" key="3">
    <source>
        <dbReference type="ARBA" id="ARBA00022448"/>
    </source>
</evidence>
<keyword evidence="3 7" id="KW-0813">Transport</keyword>
<evidence type="ECO:0000256" key="8">
    <source>
        <dbReference type="SAM" id="MobiDB-lite"/>
    </source>
</evidence>
<comment type="similarity">
    <text evidence="2 7">Belongs to the major facilitator superfamily. Sugar transporter (TC 2.A.1.1) family.</text>
</comment>
<feature type="compositionally biased region" description="Basic and acidic residues" evidence="8">
    <location>
        <begin position="1"/>
        <end position="21"/>
    </location>
</feature>
<feature type="transmembrane region" description="Helical" evidence="9">
    <location>
        <begin position="238"/>
        <end position="260"/>
    </location>
</feature>
<dbReference type="GO" id="GO:0016020">
    <property type="term" value="C:membrane"/>
    <property type="evidence" value="ECO:0007669"/>
    <property type="project" value="UniProtKB-SubCell"/>
</dbReference>
<dbReference type="PROSITE" id="PS00217">
    <property type="entry name" value="SUGAR_TRANSPORT_2"/>
    <property type="match status" value="1"/>
</dbReference>
<comment type="subcellular location">
    <subcellularLocation>
        <location evidence="1">Membrane</location>
        <topology evidence="1">Multi-pass membrane protein</topology>
    </subcellularLocation>
</comment>
<protein>
    <submittedName>
        <fullName evidence="11">MFS transporter</fullName>
    </submittedName>
</protein>
<feature type="transmembrane region" description="Helical" evidence="9">
    <location>
        <begin position="491"/>
        <end position="511"/>
    </location>
</feature>
<dbReference type="InterPro" id="IPR036259">
    <property type="entry name" value="MFS_trans_sf"/>
</dbReference>
<feature type="transmembrane region" description="Helical" evidence="9">
    <location>
        <begin position="452"/>
        <end position="470"/>
    </location>
</feature>
<organism evidence="11 12">
    <name type="scientific">Rhizodiscina lignyota</name>
    <dbReference type="NCBI Taxonomy" id="1504668"/>
    <lineage>
        <taxon>Eukaryota</taxon>
        <taxon>Fungi</taxon>
        <taxon>Dikarya</taxon>
        <taxon>Ascomycota</taxon>
        <taxon>Pezizomycotina</taxon>
        <taxon>Dothideomycetes</taxon>
        <taxon>Pleosporomycetidae</taxon>
        <taxon>Aulographales</taxon>
        <taxon>Rhizodiscinaceae</taxon>
        <taxon>Rhizodiscina</taxon>
    </lineage>
</organism>
<feature type="domain" description="Major facilitator superfamily (MFS) profile" evidence="10">
    <location>
        <begin position="106"/>
        <end position="546"/>
    </location>
</feature>
<accession>A0A9P4IDH5</accession>
<feature type="transmembrane region" description="Helical" evidence="9">
    <location>
        <begin position="102"/>
        <end position="120"/>
    </location>
</feature>
<feature type="transmembrane region" description="Helical" evidence="9">
    <location>
        <begin position="146"/>
        <end position="166"/>
    </location>
</feature>
<dbReference type="FunFam" id="1.20.1250.20:FF:000474">
    <property type="entry name" value="Sugar transporter, putative"/>
    <property type="match status" value="1"/>
</dbReference>
<feature type="transmembrane region" description="Helical" evidence="9">
    <location>
        <begin position="360"/>
        <end position="381"/>
    </location>
</feature>
<dbReference type="InterPro" id="IPR005829">
    <property type="entry name" value="Sugar_transporter_CS"/>
</dbReference>
<feature type="transmembrane region" description="Helical" evidence="9">
    <location>
        <begin position="523"/>
        <end position="542"/>
    </location>
</feature>
<dbReference type="PANTHER" id="PTHR48020">
    <property type="entry name" value="PROTON MYO-INOSITOL COTRANSPORTER"/>
    <property type="match status" value="1"/>
</dbReference>
<evidence type="ECO:0000313" key="12">
    <source>
        <dbReference type="Proteomes" id="UP000799772"/>
    </source>
</evidence>
<feature type="transmembrane region" description="Helical" evidence="9">
    <location>
        <begin position="425"/>
        <end position="446"/>
    </location>
</feature>
<dbReference type="GO" id="GO:0015791">
    <property type="term" value="P:polyol transmembrane transport"/>
    <property type="evidence" value="ECO:0007669"/>
    <property type="project" value="UniProtKB-ARBA"/>
</dbReference>
<dbReference type="Gene3D" id="1.20.1250.20">
    <property type="entry name" value="MFS general substrate transporter like domains"/>
    <property type="match status" value="1"/>
</dbReference>
<name>A0A9P4IDH5_9PEZI</name>
<dbReference type="InterPro" id="IPR050814">
    <property type="entry name" value="Myo-inositol_Transporter"/>
</dbReference>
<keyword evidence="4 9" id="KW-0812">Transmembrane</keyword>
<keyword evidence="6 9" id="KW-0472">Membrane</keyword>
<feature type="transmembrane region" description="Helical" evidence="9">
    <location>
        <begin position="178"/>
        <end position="198"/>
    </location>
</feature>
<comment type="caution">
    <text evidence="11">The sequence shown here is derived from an EMBL/GenBank/DDBJ whole genome shotgun (WGS) entry which is preliminary data.</text>
</comment>